<organism evidence="5 6">
    <name type="scientific">Saccoglossus kowalevskii</name>
    <name type="common">Acorn worm</name>
    <dbReference type="NCBI Taxonomy" id="10224"/>
    <lineage>
        <taxon>Eukaryota</taxon>
        <taxon>Metazoa</taxon>
        <taxon>Hemichordata</taxon>
        <taxon>Enteropneusta</taxon>
        <taxon>Harrimaniidae</taxon>
        <taxon>Saccoglossus</taxon>
    </lineage>
</organism>
<evidence type="ECO:0000256" key="2">
    <source>
        <dbReference type="ARBA" id="ARBA00093604"/>
    </source>
</evidence>
<evidence type="ECO:0000256" key="3">
    <source>
        <dbReference type="SAM" id="SignalP"/>
    </source>
</evidence>
<dbReference type="PANTHER" id="PTHR14097:SF7">
    <property type="entry name" value="OXIDOREDUCTASE HTATIP2"/>
    <property type="match status" value="1"/>
</dbReference>
<dbReference type="SUPFAM" id="SSF51735">
    <property type="entry name" value="NAD(P)-binding Rossmann-fold domains"/>
    <property type="match status" value="1"/>
</dbReference>
<proteinExistence type="predicted"/>
<accession>A0ABM0H1X4</accession>
<feature type="signal peptide" evidence="3">
    <location>
        <begin position="1"/>
        <end position="18"/>
    </location>
</feature>
<dbReference type="CDD" id="cd05250">
    <property type="entry name" value="CC3_like_SDR_a"/>
    <property type="match status" value="1"/>
</dbReference>
<evidence type="ECO:0000259" key="4">
    <source>
        <dbReference type="Pfam" id="PF13460"/>
    </source>
</evidence>
<keyword evidence="5" id="KW-1185">Reference proteome</keyword>
<dbReference type="PANTHER" id="PTHR14097">
    <property type="entry name" value="OXIDOREDUCTASE HTATIP2"/>
    <property type="match status" value="1"/>
</dbReference>
<sequence length="279" mass="31089">MQWTWGQLCGIFLTAVVSLLLGIAIQLDNTPADNEDWNFRMAESADSNKASFQEKQQSAFVVGYTGEVGKELVKELATSNIFSKVTLLGRRVVEYEDEKLKSLEQKVVDFDKLDEYEDLFKDHDVGFCCLGTTRGKSGVEGFKKVDHDYVLKTAELAKKTGCQHFNLLTSVGANKNSSFLYPRTKGLVESEITDLDFSRLSIYRPSMLLCDRTESRPGEWVLKKLLSPVTYLAPTAISVPTSTVAKAMVNNCVAPPGDKKVEIFENKAIHQISGTLKKK</sequence>
<evidence type="ECO:0000313" key="6">
    <source>
        <dbReference type="RefSeq" id="XP_002742403.1"/>
    </source>
</evidence>
<evidence type="ECO:0000256" key="1">
    <source>
        <dbReference type="ARBA" id="ARBA00093483"/>
    </source>
</evidence>
<feature type="chain" id="PRO_5045782879" description="Protein HTATIP2" evidence="3">
    <location>
        <begin position="19"/>
        <end position="279"/>
    </location>
</feature>
<dbReference type="GeneID" id="100377001"/>
<name>A0ABM0H1X4_SACKO</name>
<evidence type="ECO:0000313" key="5">
    <source>
        <dbReference type="Proteomes" id="UP000694865"/>
    </source>
</evidence>
<dbReference type="InterPro" id="IPR016040">
    <property type="entry name" value="NAD(P)-bd_dom"/>
</dbReference>
<dbReference type="Proteomes" id="UP000694865">
    <property type="component" value="Unplaced"/>
</dbReference>
<reference evidence="6" key="1">
    <citation type="submission" date="2025-08" db="UniProtKB">
        <authorList>
            <consortium name="RefSeq"/>
        </authorList>
    </citation>
    <scope>IDENTIFICATION</scope>
    <source>
        <tissue evidence="6">Testes</tissue>
    </source>
</reference>
<dbReference type="InterPro" id="IPR036291">
    <property type="entry name" value="NAD(P)-bd_dom_sf"/>
</dbReference>
<keyword evidence="3" id="KW-0732">Signal</keyword>
<feature type="domain" description="NAD(P)-binding" evidence="4">
    <location>
        <begin position="65"/>
        <end position="177"/>
    </location>
</feature>
<dbReference type="Gene3D" id="3.40.50.720">
    <property type="entry name" value="NAD(P)-binding Rossmann-like Domain"/>
    <property type="match status" value="1"/>
</dbReference>
<dbReference type="Pfam" id="PF13460">
    <property type="entry name" value="NAD_binding_10"/>
    <property type="match status" value="1"/>
</dbReference>
<gene>
    <name evidence="6" type="primary">LOC100377001</name>
</gene>
<dbReference type="RefSeq" id="XP_002742403.1">
    <property type="nucleotide sequence ID" value="XM_002742357.2"/>
</dbReference>
<comment type="subunit">
    <text evidence="1">Monomer. Forms homodimers during oxidative stress. Interacts (via N-terminus) with elongation factor EEF1A1 (via middle-region); the interaction is direct and competes with EEF1A1 binding to guanyl-nucleotide exchange factor EEF1B2, thereby inhibiting GDP for GTP exchange and reactivation of EEF1A1. Interacts with nuclear transport receptors XPO4, IPO5/RANBP5, IPO7, IPO9 and KPNB1 as well as GCN1L1/GCN1 and LRPPRC probably through their HEAT repeats. Binds NCOA5/CIA.</text>
</comment>
<protein>
    <recommendedName>
        <fullName evidence="2">Protein HTATIP2</fullName>
    </recommendedName>
</protein>